<dbReference type="Pfam" id="PF00588">
    <property type="entry name" value="SpoU_methylase"/>
    <property type="match status" value="1"/>
</dbReference>
<evidence type="ECO:0000259" key="3">
    <source>
        <dbReference type="Pfam" id="PF00588"/>
    </source>
</evidence>
<reference evidence="4 5" key="1">
    <citation type="journal article" date="2018" name="bioRxiv">
        <title>Evidence of independent acquisition and adaption of ultra-small bacteria to human hosts across the highly diverse yet reduced genomes of the phylum Saccharibacteria.</title>
        <authorList>
            <person name="McLean J.S."/>
            <person name="Bor B."/>
            <person name="To T.T."/>
            <person name="Liu Q."/>
            <person name="Kearns K.A."/>
            <person name="Solden L.M."/>
            <person name="Wrighton K.C."/>
            <person name="He X."/>
            <person name="Shi W."/>
        </authorList>
    </citation>
    <scope>NUCLEOTIDE SEQUENCE [LARGE SCALE GENOMIC DNA]</scope>
    <source>
        <strain evidence="4 5">TM7_CMJM_G6_1_HOT_870</strain>
    </source>
</reference>
<dbReference type="EMBL" id="PRLK01000003">
    <property type="protein sequence ID" value="RYC72761.1"/>
    <property type="molecule type" value="Genomic_DNA"/>
</dbReference>
<dbReference type="Gene3D" id="3.40.1280.10">
    <property type="match status" value="1"/>
</dbReference>
<reference evidence="4 5" key="2">
    <citation type="journal article" date="2020" name="Cell Rep.">
        <title>Acquisition and Adaptation of Ultra-small Parasitic Reduced Genome Bacteria to Mammalian Hosts.</title>
        <authorList>
            <person name="McLean J.S."/>
            <person name="Bor B."/>
            <person name="Kerns K.A."/>
            <person name="Liu Q."/>
            <person name="To T.T."/>
            <person name="Solden L."/>
            <person name="Hendrickson E.L."/>
            <person name="Wrighton K."/>
            <person name="Shi W."/>
            <person name="He X."/>
        </authorList>
    </citation>
    <scope>NUCLEOTIDE SEQUENCE [LARGE SCALE GENOMIC DNA]</scope>
    <source>
        <strain evidence="4 5">TM7_CMJM_G6_1_HOT_870</strain>
    </source>
</reference>
<evidence type="ECO:0000313" key="5">
    <source>
        <dbReference type="Proteomes" id="UP001190925"/>
    </source>
</evidence>
<dbReference type="InterPro" id="IPR004441">
    <property type="entry name" value="rRNA_MeTrfase_TrmH"/>
</dbReference>
<dbReference type="GO" id="GO:0141100">
    <property type="term" value="F:tRNA (guanine(18)-2'-O)-methyltransferase activity"/>
    <property type="evidence" value="ECO:0007669"/>
    <property type="project" value="UniProtKB-EC"/>
</dbReference>
<organism evidence="4 5">
    <name type="scientific">Candidatus Nanogingivalis gingivitcus</name>
    <dbReference type="NCBI Taxonomy" id="2171992"/>
    <lineage>
        <taxon>Bacteria</taxon>
        <taxon>Candidatus Saccharimonadota</taxon>
        <taxon>Candidatus Nanosyncoccalia</taxon>
        <taxon>Candidatus Nanogingivales</taxon>
        <taxon>Candidatus Nanogingivalaceae</taxon>
        <taxon>Candidatus Nanogingivalis</taxon>
    </lineage>
</organism>
<dbReference type="Proteomes" id="UP001190925">
    <property type="component" value="Unassembled WGS sequence"/>
</dbReference>
<dbReference type="RefSeq" id="WP_129718674.1">
    <property type="nucleotide sequence ID" value="NZ_PRLK01000003.1"/>
</dbReference>
<name>A0ABY0FIK5_9BACT</name>
<proteinExistence type="predicted"/>
<dbReference type="SUPFAM" id="SSF75217">
    <property type="entry name" value="alpha/beta knot"/>
    <property type="match status" value="1"/>
</dbReference>
<dbReference type="InterPro" id="IPR001537">
    <property type="entry name" value="SpoU_MeTrfase"/>
</dbReference>
<dbReference type="PANTHER" id="PTHR46429:SF1">
    <property type="entry name" value="23S RRNA (GUANOSINE-2'-O-)-METHYLTRANSFERASE RLMB"/>
    <property type="match status" value="1"/>
</dbReference>
<feature type="domain" description="tRNA/rRNA methyltransferase SpoU type" evidence="3">
    <location>
        <begin position="4"/>
        <end position="161"/>
    </location>
</feature>
<dbReference type="InterPro" id="IPR029028">
    <property type="entry name" value="Alpha/beta_knot_MTases"/>
</dbReference>
<evidence type="ECO:0000256" key="1">
    <source>
        <dbReference type="ARBA" id="ARBA00022603"/>
    </source>
</evidence>
<dbReference type="EC" id="2.1.1.34" evidence="4"/>
<evidence type="ECO:0000256" key="2">
    <source>
        <dbReference type="ARBA" id="ARBA00022679"/>
    </source>
</evidence>
<dbReference type="PANTHER" id="PTHR46429">
    <property type="entry name" value="23S RRNA (GUANOSINE-2'-O-)-METHYLTRANSFERASE RLMB"/>
    <property type="match status" value="1"/>
</dbReference>
<sequence length="167" mass="18510">MKEVVVLAHNIRSTHNIGSIFRTCEGLGVKKIFCSGYTPFPTFQGDKRLPHIADKLTRQIAKTSLGAEKIVPFLAIQDITEIINKLKKDGFDIIALEQTPNSVILPKLKTNPNQKIALLLGEEVHGITQNLLKECDYSIEIPMFGQKESFNVSVATGIALYKIICDS</sequence>
<protein>
    <submittedName>
        <fullName evidence="4">tRNA (Guanosine(18)-2'-O)-methyltransferase</fullName>
        <ecNumber evidence="4">2.1.1.34</ecNumber>
    </submittedName>
</protein>
<keyword evidence="2 4" id="KW-0808">Transferase</keyword>
<gene>
    <name evidence="4" type="primary">trmH_1</name>
    <name evidence="4" type="ORF">G6CMJM_00257</name>
</gene>
<keyword evidence="1 4" id="KW-0489">Methyltransferase</keyword>
<accession>A0ABY0FIK5</accession>
<comment type="caution">
    <text evidence="4">The sequence shown here is derived from an EMBL/GenBank/DDBJ whole genome shotgun (WGS) entry which is preliminary data.</text>
</comment>
<dbReference type="InterPro" id="IPR029026">
    <property type="entry name" value="tRNA_m1G_MTases_N"/>
</dbReference>
<keyword evidence="5" id="KW-1185">Reference proteome</keyword>
<dbReference type="GO" id="GO:0032259">
    <property type="term" value="P:methylation"/>
    <property type="evidence" value="ECO:0007669"/>
    <property type="project" value="UniProtKB-KW"/>
</dbReference>
<evidence type="ECO:0000313" key="4">
    <source>
        <dbReference type="EMBL" id="RYC72761.1"/>
    </source>
</evidence>